<dbReference type="Proteomes" id="UP001049176">
    <property type="component" value="Chromosome 9"/>
</dbReference>
<proteinExistence type="predicted"/>
<evidence type="ECO:0000313" key="2">
    <source>
        <dbReference type="EMBL" id="KAG7086994.1"/>
    </source>
</evidence>
<dbReference type="Pfam" id="PF12296">
    <property type="entry name" value="HsbA"/>
    <property type="match status" value="1"/>
</dbReference>
<dbReference type="OrthoDB" id="3485059at2759"/>
<protein>
    <submittedName>
        <fullName evidence="2">Uncharacterized protein</fullName>
    </submittedName>
</protein>
<comment type="caution">
    <text evidence="2">The sequence shown here is derived from an EMBL/GenBank/DDBJ whole genome shotgun (WGS) entry which is preliminary data.</text>
</comment>
<organism evidence="2 3">
    <name type="scientific">Marasmius oreades</name>
    <name type="common">fairy-ring Marasmius</name>
    <dbReference type="NCBI Taxonomy" id="181124"/>
    <lineage>
        <taxon>Eukaryota</taxon>
        <taxon>Fungi</taxon>
        <taxon>Dikarya</taxon>
        <taxon>Basidiomycota</taxon>
        <taxon>Agaricomycotina</taxon>
        <taxon>Agaricomycetes</taxon>
        <taxon>Agaricomycetidae</taxon>
        <taxon>Agaricales</taxon>
        <taxon>Marasmiineae</taxon>
        <taxon>Marasmiaceae</taxon>
        <taxon>Marasmius</taxon>
    </lineage>
</organism>
<accession>A0A9P7RNU1</accession>
<keyword evidence="1" id="KW-0732">Signal</keyword>
<evidence type="ECO:0000313" key="3">
    <source>
        <dbReference type="Proteomes" id="UP001049176"/>
    </source>
</evidence>
<dbReference type="KEGG" id="more:E1B28_012972"/>
<dbReference type="Gene3D" id="1.20.1280.140">
    <property type="match status" value="1"/>
</dbReference>
<name>A0A9P7RNU1_9AGAR</name>
<gene>
    <name evidence="2" type="ORF">E1B28_012972</name>
</gene>
<reference evidence="2" key="1">
    <citation type="journal article" date="2021" name="Genome Biol. Evol.">
        <title>The assembled and annotated genome of the fairy-ring fungus Marasmius oreades.</title>
        <authorList>
            <person name="Hiltunen M."/>
            <person name="Ament-Velasquez S.L."/>
            <person name="Johannesson H."/>
        </authorList>
    </citation>
    <scope>NUCLEOTIDE SEQUENCE</scope>
    <source>
        <strain evidence="2">03SP1</strain>
    </source>
</reference>
<feature type="chain" id="PRO_5040366831" evidence="1">
    <location>
        <begin position="22"/>
        <end position="179"/>
    </location>
</feature>
<dbReference type="EMBL" id="CM032189">
    <property type="protein sequence ID" value="KAG7086994.1"/>
    <property type="molecule type" value="Genomic_DNA"/>
</dbReference>
<dbReference type="GeneID" id="66082047"/>
<dbReference type="InterPro" id="IPR021054">
    <property type="entry name" value="Cell_wall_mannoprotein_1"/>
</dbReference>
<dbReference type="AlphaFoldDB" id="A0A9P7RNU1"/>
<dbReference type="RefSeq" id="XP_043003465.1">
    <property type="nucleotide sequence ID" value="XM_043158122.1"/>
</dbReference>
<keyword evidence="3" id="KW-1185">Reference proteome</keyword>
<evidence type="ECO:0000256" key="1">
    <source>
        <dbReference type="SAM" id="SignalP"/>
    </source>
</evidence>
<feature type="signal peptide" evidence="1">
    <location>
        <begin position="1"/>
        <end position="21"/>
    </location>
</feature>
<sequence>MARLFIFALTLLNFFATSVCAQATCSVDTIKADFVQVGRSLAIVDHDILALPDTGATLAQVLKVHTDLVSVTNNVDVTTRDLSVCRSIPASDFPGLVDGFRAVVEALKEVCQDFVSKKAVFGAFPNAVTQLKEDLRDLAASVAALEQAIVGLAPDDLKSQVQDLSDEANAAIAAAQAAF</sequence>